<dbReference type="GO" id="GO:0003735">
    <property type="term" value="F:structural constituent of ribosome"/>
    <property type="evidence" value="ECO:0007669"/>
    <property type="project" value="InterPro"/>
</dbReference>
<evidence type="ECO:0000256" key="1">
    <source>
        <dbReference type="ARBA" id="ARBA00006471"/>
    </source>
</evidence>
<dbReference type="Pfam" id="PF00410">
    <property type="entry name" value="Ribosomal_S8"/>
    <property type="match status" value="1"/>
</dbReference>
<comment type="similarity">
    <text evidence="1 8">Belongs to the universal ribosomal protein uS8 family.</text>
</comment>
<keyword evidence="4 8" id="KW-0689">Ribosomal protein</keyword>
<dbReference type="OrthoDB" id="9802617at2"/>
<evidence type="ECO:0000256" key="3">
    <source>
        <dbReference type="ARBA" id="ARBA00022884"/>
    </source>
</evidence>
<protein>
    <recommendedName>
        <fullName evidence="6 8">Small ribosomal subunit protein uS8</fullName>
    </recommendedName>
</protein>
<dbReference type="PANTHER" id="PTHR11758">
    <property type="entry name" value="40S RIBOSOMAL PROTEIN S15A"/>
    <property type="match status" value="1"/>
</dbReference>
<dbReference type="KEGG" id="gtl:EP073_05070"/>
<proteinExistence type="inferred from homology"/>
<dbReference type="InterPro" id="IPR000630">
    <property type="entry name" value="Ribosomal_uS8"/>
</dbReference>
<keyword evidence="10" id="KW-1185">Reference proteome</keyword>
<keyword evidence="2 8" id="KW-0699">rRNA-binding</keyword>
<dbReference type="SUPFAM" id="SSF56047">
    <property type="entry name" value="Ribosomal protein S8"/>
    <property type="match status" value="1"/>
</dbReference>
<evidence type="ECO:0000313" key="10">
    <source>
        <dbReference type="Proteomes" id="UP000287502"/>
    </source>
</evidence>
<evidence type="ECO:0000256" key="5">
    <source>
        <dbReference type="ARBA" id="ARBA00023274"/>
    </source>
</evidence>
<evidence type="ECO:0000256" key="4">
    <source>
        <dbReference type="ARBA" id="ARBA00022980"/>
    </source>
</evidence>
<reference evidence="9 10" key="1">
    <citation type="submission" date="2019-01" db="EMBL/GenBank/DDBJ databases">
        <title>Geovibrio thiophilus DSM 11263, complete genome.</title>
        <authorList>
            <person name="Spring S."/>
            <person name="Bunk B."/>
            <person name="Sproer C."/>
        </authorList>
    </citation>
    <scope>NUCLEOTIDE SEQUENCE [LARGE SCALE GENOMIC DNA]</scope>
    <source>
        <strain evidence="9 10">DSM 11263</strain>
    </source>
</reference>
<dbReference type="FunFam" id="3.30.1490.10:FF:000001">
    <property type="entry name" value="30S ribosomal protein S8"/>
    <property type="match status" value="1"/>
</dbReference>
<sequence length="132" mass="14762">MSMTDPIADMLARLRNAYMVKKSEVVIPHSKIKEAIVENFRGEGYVKSYRVVSEENLKKIVVYLKYTDGGESVIRGLKRVSKPGRRVYVNNKNLKPVLGGLGNGIISTSEGVKTVKQCILDKVGGEYICQIW</sequence>
<evidence type="ECO:0000256" key="8">
    <source>
        <dbReference type="HAMAP-Rule" id="MF_01302"/>
    </source>
</evidence>
<dbReference type="RefSeq" id="WP_128466078.1">
    <property type="nucleotide sequence ID" value="NZ_CP035108.1"/>
</dbReference>
<keyword evidence="5 8" id="KW-0687">Ribonucleoprotein</keyword>
<dbReference type="Gene3D" id="3.30.1370.30">
    <property type="match status" value="1"/>
</dbReference>
<evidence type="ECO:0000256" key="2">
    <source>
        <dbReference type="ARBA" id="ARBA00022730"/>
    </source>
</evidence>
<dbReference type="Proteomes" id="UP000287502">
    <property type="component" value="Chromosome"/>
</dbReference>
<dbReference type="GO" id="GO:0019843">
    <property type="term" value="F:rRNA binding"/>
    <property type="evidence" value="ECO:0007669"/>
    <property type="project" value="UniProtKB-UniRule"/>
</dbReference>
<dbReference type="NCBIfam" id="NF001109">
    <property type="entry name" value="PRK00136.1"/>
    <property type="match status" value="1"/>
</dbReference>
<dbReference type="HAMAP" id="MF_01302_B">
    <property type="entry name" value="Ribosomal_uS8_B"/>
    <property type="match status" value="1"/>
</dbReference>
<keyword evidence="3 8" id="KW-0694">RNA-binding</keyword>
<dbReference type="GO" id="GO:1990904">
    <property type="term" value="C:ribonucleoprotein complex"/>
    <property type="evidence" value="ECO:0007669"/>
    <property type="project" value="UniProtKB-KW"/>
</dbReference>
<dbReference type="GO" id="GO:0006412">
    <property type="term" value="P:translation"/>
    <property type="evidence" value="ECO:0007669"/>
    <property type="project" value="UniProtKB-UniRule"/>
</dbReference>
<name>A0A410JX66_9BACT</name>
<dbReference type="GO" id="GO:0005840">
    <property type="term" value="C:ribosome"/>
    <property type="evidence" value="ECO:0007669"/>
    <property type="project" value="UniProtKB-KW"/>
</dbReference>
<dbReference type="AlphaFoldDB" id="A0A410JX66"/>
<dbReference type="GO" id="GO:0005737">
    <property type="term" value="C:cytoplasm"/>
    <property type="evidence" value="ECO:0007669"/>
    <property type="project" value="UniProtKB-ARBA"/>
</dbReference>
<dbReference type="Gene3D" id="3.30.1490.10">
    <property type="match status" value="1"/>
</dbReference>
<gene>
    <name evidence="8" type="primary">rpsH</name>
    <name evidence="9" type="ORF">EP073_05070</name>
</gene>
<comment type="subunit">
    <text evidence="7 8">Part of the 30S ribosomal subunit. Contacts proteins S5 and S12.</text>
</comment>
<dbReference type="FunFam" id="3.30.1370.30:FF:000002">
    <property type="entry name" value="30S ribosomal protein S8"/>
    <property type="match status" value="1"/>
</dbReference>
<evidence type="ECO:0000313" key="9">
    <source>
        <dbReference type="EMBL" id="QAR32792.1"/>
    </source>
</evidence>
<accession>A0A410JX66</accession>
<comment type="function">
    <text evidence="8">One of the primary rRNA binding proteins, it binds directly to 16S rRNA central domain where it helps coordinate assembly of the platform of the 30S subunit.</text>
</comment>
<organism evidence="9 10">
    <name type="scientific">Geovibrio thiophilus</name>
    <dbReference type="NCBI Taxonomy" id="139438"/>
    <lineage>
        <taxon>Bacteria</taxon>
        <taxon>Pseudomonadati</taxon>
        <taxon>Deferribacterota</taxon>
        <taxon>Deferribacteres</taxon>
        <taxon>Deferribacterales</taxon>
        <taxon>Geovibrionaceae</taxon>
        <taxon>Geovibrio</taxon>
    </lineage>
</organism>
<evidence type="ECO:0000256" key="7">
    <source>
        <dbReference type="ARBA" id="ARBA00046740"/>
    </source>
</evidence>
<dbReference type="EMBL" id="CP035108">
    <property type="protein sequence ID" value="QAR32792.1"/>
    <property type="molecule type" value="Genomic_DNA"/>
</dbReference>
<evidence type="ECO:0000256" key="6">
    <source>
        <dbReference type="ARBA" id="ARBA00035258"/>
    </source>
</evidence>
<dbReference type="InterPro" id="IPR035987">
    <property type="entry name" value="Ribosomal_uS8_sf"/>
</dbReference>